<dbReference type="PANTHER" id="PTHR33064">
    <property type="entry name" value="POL PROTEIN"/>
    <property type="match status" value="1"/>
</dbReference>
<dbReference type="AlphaFoldDB" id="A0A225VYH3"/>
<dbReference type="STRING" id="4795.A0A225VYH3"/>
<dbReference type="InterPro" id="IPR043502">
    <property type="entry name" value="DNA/RNA_pol_sf"/>
</dbReference>
<accession>A0A225VYH3</accession>
<gene>
    <name evidence="1" type="ORF">PHMEG_00016992</name>
</gene>
<protein>
    <submittedName>
        <fullName evidence="1">Uncharacterized protein</fullName>
    </submittedName>
</protein>
<proteinExistence type="predicted"/>
<dbReference type="Gene3D" id="3.30.70.270">
    <property type="match status" value="1"/>
</dbReference>
<name>A0A225VYH3_9STRA</name>
<sequence length="223" mass="25106">MTYAFTQILLHPDSQEVMSFVTDNAVFTPTRVPKGSTDAALEFIDVLKEFSECVHDAGRILSVLTSCLFKPVTKWCDRYFNGKGIEYDPARVSVLQTLPLPVTAAEFQQFLCAAGWLQDLIIDYSHIVQPLHALLGAVFKQARRTKRLTADFNLGWTNDAKAAFDTARHHNYCVFLMTQSLCSSGRSWGFLFTHVCDRNDSVPVLEQQHEVLFSKSGVFSDTE</sequence>
<keyword evidence="2" id="KW-1185">Reference proteome</keyword>
<organism evidence="1 2">
    <name type="scientific">Phytophthora megakarya</name>
    <dbReference type="NCBI Taxonomy" id="4795"/>
    <lineage>
        <taxon>Eukaryota</taxon>
        <taxon>Sar</taxon>
        <taxon>Stramenopiles</taxon>
        <taxon>Oomycota</taxon>
        <taxon>Peronosporomycetes</taxon>
        <taxon>Peronosporales</taxon>
        <taxon>Peronosporaceae</taxon>
        <taxon>Phytophthora</taxon>
    </lineage>
</organism>
<reference evidence="2" key="1">
    <citation type="submission" date="2017-03" db="EMBL/GenBank/DDBJ databases">
        <title>Phytopthora megakarya and P. palmivora, two closely related causual agents of cacao black pod achieved similar genome size and gene model numbers by different mechanisms.</title>
        <authorList>
            <person name="Ali S."/>
            <person name="Shao J."/>
            <person name="Larry D.J."/>
            <person name="Kronmiller B."/>
            <person name="Shen D."/>
            <person name="Strem M.D."/>
            <person name="Melnick R.L."/>
            <person name="Guiltinan M.J."/>
            <person name="Tyler B.M."/>
            <person name="Meinhardt L.W."/>
            <person name="Bailey B.A."/>
        </authorList>
    </citation>
    <scope>NUCLEOTIDE SEQUENCE [LARGE SCALE GENOMIC DNA]</scope>
    <source>
        <strain evidence="2">zdho120</strain>
    </source>
</reference>
<dbReference type="OrthoDB" id="121795at2759"/>
<evidence type="ECO:0000313" key="2">
    <source>
        <dbReference type="Proteomes" id="UP000198211"/>
    </source>
</evidence>
<evidence type="ECO:0000313" key="1">
    <source>
        <dbReference type="EMBL" id="OWZ10194.1"/>
    </source>
</evidence>
<dbReference type="EMBL" id="NBNE01002525">
    <property type="protein sequence ID" value="OWZ10194.1"/>
    <property type="molecule type" value="Genomic_DNA"/>
</dbReference>
<comment type="caution">
    <text evidence="1">The sequence shown here is derived from an EMBL/GenBank/DDBJ whole genome shotgun (WGS) entry which is preliminary data.</text>
</comment>
<dbReference type="Proteomes" id="UP000198211">
    <property type="component" value="Unassembled WGS sequence"/>
</dbReference>
<dbReference type="InterPro" id="IPR043128">
    <property type="entry name" value="Rev_trsase/Diguanyl_cyclase"/>
</dbReference>
<dbReference type="InterPro" id="IPR051320">
    <property type="entry name" value="Viral_Replic_Matur_Polypro"/>
</dbReference>
<dbReference type="SUPFAM" id="SSF56672">
    <property type="entry name" value="DNA/RNA polymerases"/>
    <property type="match status" value="1"/>
</dbReference>
<dbReference type="PANTHER" id="PTHR33064:SF37">
    <property type="entry name" value="RIBONUCLEASE H"/>
    <property type="match status" value="1"/>
</dbReference>